<evidence type="ECO:0000313" key="2">
    <source>
        <dbReference type="Proteomes" id="UP001396334"/>
    </source>
</evidence>
<proteinExistence type="predicted"/>
<sequence length="69" mass="7927">MYFSSMEANVAIHNLPEGRKKQIKHEPISKFLRKYCGNLKFSASGFDACELSDIGQEFHFNNTHSEFEA</sequence>
<name>A0ABR2TNA5_9ROSI</name>
<gene>
    <name evidence="1" type="ORF">V6N11_023490</name>
</gene>
<keyword evidence="2" id="KW-1185">Reference proteome</keyword>
<dbReference type="EMBL" id="JBBPBN010000005">
    <property type="protein sequence ID" value="KAK9038633.1"/>
    <property type="molecule type" value="Genomic_DNA"/>
</dbReference>
<comment type="caution">
    <text evidence="1">The sequence shown here is derived from an EMBL/GenBank/DDBJ whole genome shotgun (WGS) entry which is preliminary data.</text>
</comment>
<reference evidence="1 2" key="1">
    <citation type="journal article" date="2024" name="G3 (Bethesda)">
        <title>Genome assembly of Hibiscus sabdariffa L. provides insights into metabolisms of medicinal natural products.</title>
        <authorList>
            <person name="Kim T."/>
        </authorList>
    </citation>
    <scope>NUCLEOTIDE SEQUENCE [LARGE SCALE GENOMIC DNA]</scope>
    <source>
        <strain evidence="1">TK-2024</strain>
        <tissue evidence="1">Old leaves</tissue>
    </source>
</reference>
<evidence type="ECO:0000313" key="1">
    <source>
        <dbReference type="EMBL" id="KAK9038633.1"/>
    </source>
</evidence>
<accession>A0ABR2TNA5</accession>
<protein>
    <submittedName>
        <fullName evidence="1">Uncharacterized protein</fullName>
    </submittedName>
</protein>
<dbReference type="Proteomes" id="UP001396334">
    <property type="component" value="Unassembled WGS sequence"/>
</dbReference>
<organism evidence="1 2">
    <name type="scientific">Hibiscus sabdariffa</name>
    <name type="common">roselle</name>
    <dbReference type="NCBI Taxonomy" id="183260"/>
    <lineage>
        <taxon>Eukaryota</taxon>
        <taxon>Viridiplantae</taxon>
        <taxon>Streptophyta</taxon>
        <taxon>Embryophyta</taxon>
        <taxon>Tracheophyta</taxon>
        <taxon>Spermatophyta</taxon>
        <taxon>Magnoliopsida</taxon>
        <taxon>eudicotyledons</taxon>
        <taxon>Gunneridae</taxon>
        <taxon>Pentapetalae</taxon>
        <taxon>rosids</taxon>
        <taxon>malvids</taxon>
        <taxon>Malvales</taxon>
        <taxon>Malvaceae</taxon>
        <taxon>Malvoideae</taxon>
        <taxon>Hibiscus</taxon>
    </lineage>
</organism>